<reference evidence="8" key="1">
    <citation type="submission" date="2014-09" db="EMBL/GenBank/DDBJ databases">
        <title>Vibrio variabilis JCM 19239. (C206) whole genome shotgun sequence.</title>
        <authorList>
            <person name="Sawabe T."/>
            <person name="Meirelles P."/>
            <person name="Nakanishi M."/>
            <person name="Sayaka M."/>
            <person name="Hattori M."/>
            <person name="Ohkuma M."/>
        </authorList>
    </citation>
    <scope>NUCLEOTIDE SEQUENCE [LARGE SCALE GENOMIC DNA]</scope>
    <source>
        <strain evidence="8">JCM 19239</strain>
    </source>
</reference>
<dbReference type="Pfam" id="PF00158">
    <property type="entry name" value="Sigma54_activat"/>
    <property type="match status" value="1"/>
</dbReference>
<keyword evidence="3" id="KW-0805">Transcription regulation</keyword>
<dbReference type="PANTHER" id="PTHR32071:SF57">
    <property type="entry name" value="C4-DICARBOXYLATE TRANSPORT TRANSCRIPTIONAL REGULATORY PROTEIN DCTD"/>
    <property type="match status" value="1"/>
</dbReference>
<evidence type="ECO:0000256" key="4">
    <source>
        <dbReference type="ARBA" id="ARBA00023125"/>
    </source>
</evidence>
<comment type="caution">
    <text evidence="7">The sequence shown here is derived from an EMBL/GenBank/DDBJ whole genome shotgun (WGS) entry which is preliminary data.</text>
</comment>
<dbReference type="EMBL" id="BBMS01000066">
    <property type="protein sequence ID" value="GAL29497.1"/>
    <property type="molecule type" value="Genomic_DNA"/>
</dbReference>
<dbReference type="InterPro" id="IPR009057">
    <property type="entry name" value="Homeodomain-like_sf"/>
</dbReference>
<dbReference type="InterPro" id="IPR025944">
    <property type="entry name" value="Sigma_54_int_dom_CS"/>
</dbReference>
<dbReference type="PANTHER" id="PTHR32071">
    <property type="entry name" value="TRANSCRIPTIONAL REGULATORY PROTEIN"/>
    <property type="match status" value="1"/>
</dbReference>
<dbReference type="Proteomes" id="UP000029223">
    <property type="component" value="Unassembled WGS sequence"/>
</dbReference>
<keyword evidence="2" id="KW-0067">ATP-binding</keyword>
<dbReference type="InterPro" id="IPR025943">
    <property type="entry name" value="Sigma_54_int_dom_ATP-bd_2"/>
</dbReference>
<keyword evidence="8" id="KW-1185">Reference proteome</keyword>
<proteinExistence type="predicted"/>
<name>A0ABQ0JL57_9VIBR</name>
<dbReference type="Gene3D" id="3.40.50.300">
    <property type="entry name" value="P-loop containing nucleotide triphosphate hydrolases"/>
    <property type="match status" value="1"/>
</dbReference>
<protein>
    <submittedName>
        <fullName evidence="7">Two component sigma-54 Specific central transcriptional regulator of acidic amino acid uptake</fullName>
    </submittedName>
</protein>
<evidence type="ECO:0000256" key="5">
    <source>
        <dbReference type="ARBA" id="ARBA00023163"/>
    </source>
</evidence>
<keyword evidence="1" id="KW-0547">Nucleotide-binding</keyword>
<dbReference type="PROSITE" id="PS00675">
    <property type="entry name" value="SIGMA54_INTERACT_1"/>
    <property type="match status" value="1"/>
</dbReference>
<dbReference type="SUPFAM" id="SSF52540">
    <property type="entry name" value="P-loop containing nucleoside triphosphate hydrolases"/>
    <property type="match status" value="1"/>
</dbReference>
<keyword evidence="4" id="KW-0238">DNA-binding</keyword>
<reference evidence="8" key="2">
    <citation type="submission" date="2014-09" db="EMBL/GenBank/DDBJ databases">
        <authorList>
            <consortium name="NBRP consortium"/>
            <person name="Sawabe T."/>
            <person name="Meirelles P."/>
            <person name="Nakanishi M."/>
            <person name="Sayaka M."/>
            <person name="Hattori M."/>
            <person name="Ohkuma M."/>
        </authorList>
    </citation>
    <scope>NUCLEOTIDE SEQUENCE [LARGE SCALE GENOMIC DNA]</scope>
    <source>
        <strain evidence="8">JCM 19239</strain>
    </source>
</reference>
<dbReference type="Gene3D" id="1.10.8.60">
    <property type="match status" value="1"/>
</dbReference>
<evidence type="ECO:0000256" key="1">
    <source>
        <dbReference type="ARBA" id="ARBA00022741"/>
    </source>
</evidence>
<keyword evidence="5" id="KW-0804">Transcription</keyword>
<accession>A0ABQ0JL57</accession>
<dbReference type="CDD" id="cd00009">
    <property type="entry name" value="AAA"/>
    <property type="match status" value="1"/>
</dbReference>
<dbReference type="SMART" id="SM00382">
    <property type="entry name" value="AAA"/>
    <property type="match status" value="1"/>
</dbReference>
<sequence length="299" mass="33515">MIQNLRDTISAIADTHADILLFGETGTGKELVARSLHEQSTRKDANFVAVNCGAVPENLIESELYGHEKGAFTGAETTRVGKFEHAQGGTLFLDEIESMPMQAQIRLLRVLQERSIERVGSNTLIPLDIRVIAATKTDLNQASLEGDFRQDLYYRLNIVTLDLPPLRERKDDIAALFHHFQLVAASRYGKTANALSPQELSQLISHDWPGNVRELRNCTERFVLLGKIQAGDHAHDSKDTAQTLTEQVGLFEKSVIEQALIETNGSIKATMEKLNIPRKTLYDKMQKYQLIKESYKSNP</sequence>
<evidence type="ECO:0000313" key="7">
    <source>
        <dbReference type="EMBL" id="GAL29497.1"/>
    </source>
</evidence>
<feature type="domain" description="Sigma-54 factor interaction" evidence="6">
    <location>
        <begin position="1"/>
        <end position="224"/>
    </location>
</feature>
<dbReference type="Pfam" id="PF02954">
    <property type="entry name" value="HTH_8"/>
    <property type="match status" value="1"/>
</dbReference>
<dbReference type="InterPro" id="IPR002078">
    <property type="entry name" value="Sigma_54_int"/>
</dbReference>
<dbReference type="InterPro" id="IPR058031">
    <property type="entry name" value="AAA_lid_NorR"/>
</dbReference>
<dbReference type="InterPro" id="IPR002197">
    <property type="entry name" value="HTH_Fis"/>
</dbReference>
<dbReference type="Gene3D" id="1.10.10.60">
    <property type="entry name" value="Homeodomain-like"/>
    <property type="match status" value="1"/>
</dbReference>
<dbReference type="Pfam" id="PF25601">
    <property type="entry name" value="AAA_lid_14"/>
    <property type="match status" value="1"/>
</dbReference>
<dbReference type="InterPro" id="IPR027417">
    <property type="entry name" value="P-loop_NTPase"/>
</dbReference>
<dbReference type="SUPFAM" id="SSF46689">
    <property type="entry name" value="Homeodomain-like"/>
    <property type="match status" value="1"/>
</dbReference>
<dbReference type="PROSITE" id="PS00676">
    <property type="entry name" value="SIGMA54_INTERACT_2"/>
    <property type="match status" value="1"/>
</dbReference>
<dbReference type="PROSITE" id="PS50045">
    <property type="entry name" value="SIGMA54_INTERACT_4"/>
    <property type="match status" value="1"/>
</dbReference>
<dbReference type="InterPro" id="IPR025662">
    <property type="entry name" value="Sigma_54_int_dom_ATP-bd_1"/>
</dbReference>
<evidence type="ECO:0000313" key="8">
    <source>
        <dbReference type="Proteomes" id="UP000029223"/>
    </source>
</evidence>
<evidence type="ECO:0000256" key="2">
    <source>
        <dbReference type="ARBA" id="ARBA00022840"/>
    </source>
</evidence>
<evidence type="ECO:0000256" key="3">
    <source>
        <dbReference type="ARBA" id="ARBA00023015"/>
    </source>
</evidence>
<gene>
    <name evidence="7" type="ORF">JCM19239_945</name>
</gene>
<dbReference type="InterPro" id="IPR003593">
    <property type="entry name" value="AAA+_ATPase"/>
</dbReference>
<dbReference type="PROSITE" id="PS00688">
    <property type="entry name" value="SIGMA54_INTERACT_3"/>
    <property type="match status" value="1"/>
</dbReference>
<evidence type="ECO:0000259" key="6">
    <source>
        <dbReference type="PROSITE" id="PS50045"/>
    </source>
</evidence>
<organism evidence="7 8">
    <name type="scientific">Vibrio variabilis</name>
    <dbReference type="NCBI Taxonomy" id="990271"/>
    <lineage>
        <taxon>Bacteria</taxon>
        <taxon>Pseudomonadati</taxon>
        <taxon>Pseudomonadota</taxon>
        <taxon>Gammaproteobacteria</taxon>
        <taxon>Vibrionales</taxon>
        <taxon>Vibrionaceae</taxon>
        <taxon>Vibrio</taxon>
    </lineage>
</organism>